<dbReference type="AlphaFoldDB" id="A0A3B0TWB9"/>
<dbReference type="EMBL" id="UOEQ01000439">
    <property type="protein sequence ID" value="VAW22991.1"/>
    <property type="molecule type" value="Genomic_DNA"/>
</dbReference>
<sequence length="267" mass="30302">MIFGGPHPWQNHRQRQLLRACFHLDSDKALKIAARWFANYAFEDVTYVEHRHLIRLRARFPDLPLALNIAKRIDGLKRQLWVRANLNLKTAMPDLAALGEFGIPWVLTGTAQWFVQPKFAKQETADIIEFTVPENAISATLHLLKEKGWKPGYASPIASAGPVFTLLSKTHGTLKLSHPKPLFYYTPDALEPLWANRKTCTHSAGDIYIPTADAAFSMALARSHKRYRNDDQWIADIFNLSSDPLAFLAARPMAQSKKMRAVIKTNF</sequence>
<accession>A0A3B0TWB9</accession>
<organism evidence="1">
    <name type="scientific">hydrothermal vent metagenome</name>
    <dbReference type="NCBI Taxonomy" id="652676"/>
    <lineage>
        <taxon>unclassified sequences</taxon>
        <taxon>metagenomes</taxon>
        <taxon>ecological metagenomes</taxon>
    </lineage>
</organism>
<evidence type="ECO:0000313" key="1">
    <source>
        <dbReference type="EMBL" id="VAW22991.1"/>
    </source>
</evidence>
<gene>
    <name evidence="1" type="ORF">MNBD_ALPHA11-239</name>
</gene>
<name>A0A3B0TWB9_9ZZZZ</name>
<reference evidence="1" key="1">
    <citation type="submission" date="2018-06" db="EMBL/GenBank/DDBJ databases">
        <authorList>
            <person name="Zhirakovskaya E."/>
        </authorList>
    </citation>
    <scope>NUCLEOTIDE SEQUENCE</scope>
</reference>
<protein>
    <submittedName>
        <fullName evidence="1">Uncharacterized protein</fullName>
    </submittedName>
</protein>
<proteinExistence type="predicted"/>